<dbReference type="Pfam" id="PF01715">
    <property type="entry name" value="IPPT"/>
    <property type="match status" value="1"/>
</dbReference>
<gene>
    <name evidence="10 14" type="primary">miaA</name>
    <name evidence="14" type="ORF">NHU_02093</name>
</gene>
<evidence type="ECO:0000256" key="2">
    <source>
        <dbReference type="ARBA" id="ARBA00003213"/>
    </source>
</evidence>
<comment type="similarity">
    <text evidence="3 10 13">Belongs to the IPP transferase family.</text>
</comment>
<dbReference type="PANTHER" id="PTHR11088">
    <property type="entry name" value="TRNA DIMETHYLALLYLTRANSFERASE"/>
    <property type="match status" value="1"/>
</dbReference>
<keyword evidence="5 10" id="KW-0819">tRNA processing</keyword>
<feature type="site" description="Interaction with substrate tRNA" evidence="10">
    <location>
        <position position="156"/>
    </location>
</feature>
<evidence type="ECO:0000256" key="13">
    <source>
        <dbReference type="RuleBase" id="RU003785"/>
    </source>
</evidence>
<evidence type="ECO:0000256" key="4">
    <source>
        <dbReference type="ARBA" id="ARBA00022679"/>
    </source>
</evidence>
<proteinExistence type="inferred from homology"/>
<evidence type="ECO:0000256" key="8">
    <source>
        <dbReference type="ARBA" id="ARBA00022842"/>
    </source>
</evidence>
<keyword evidence="7 10" id="KW-0067">ATP-binding</keyword>
<evidence type="ECO:0000256" key="12">
    <source>
        <dbReference type="RuleBase" id="RU003784"/>
    </source>
</evidence>
<comment type="subunit">
    <text evidence="10">Monomer.</text>
</comment>
<protein>
    <recommendedName>
        <fullName evidence="10">tRNA dimethylallyltransferase</fullName>
        <ecNumber evidence="10">2.5.1.75</ecNumber>
    </recommendedName>
    <alternativeName>
        <fullName evidence="10">Dimethylallyl diphosphate:tRNA dimethylallyltransferase</fullName>
        <shortName evidence="10">DMAPP:tRNA dimethylallyltransferase</shortName>
        <shortName evidence="10">DMATase</shortName>
    </alternativeName>
    <alternativeName>
        <fullName evidence="10">Isopentenyl-diphosphate:tRNA isopentenyltransferase</fullName>
        <shortName evidence="10">IPP transferase</shortName>
        <shortName evidence="10">IPPT</shortName>
        <shortName evidence="10">IPTase</shortName>
    </alternativeName>
</protein>
<keyword evidence="6 10" id="KW-0547">Nucleotide-binding</keyword>
<dbReference type="EMBL" id="AP014800">
    <property type="protein sequence ID" value="BAQ69247.1"/>
    <property type="molecule type" value="Genomic_DNA"/>
</dbReference>
<dbReference type="InterPro" id="IPR039657">
    <property type="entry name" value="Dimethylallyltransferase"/>
</dbReference>
<comment type="caution">
    <text evidence="10">Lacks conserved residue(s) required for the propagation of feature annotation.</text>
</comment>
<evidence type="ECO:0000313" key="14">
    <source>
        <dbReference type="EMBL" id="BAQ69247.1"/>
    </source>
</evidence>
<evidence type="ECO:0000256" key="6">
    <source>
        <dbReference type="ARBA" id="ARBA00022741"/>
    </source>
</evidence>
<evidence type="ECO:0000313" key="15">
    <source>
        <dbReference type="Proteomes" id="UP000064912"/>
    </source>
</evidence>
<dbReference type="PATRIC" id="fig|35806.4.peg.2155"/>
<dbReference type="GO" id="GO:0052381">
    <property type="term" value="F:tRNA dimethylallyltransferase activity"/>
    <property type="evidence" value="ECO:0007669"/>
    <property type="project" value="UniProtKB-UniRule"/>
</dbReference>
<evidence type="ECO:0000256" key="11">
    <source>
        <dbReference type="RuleBase" id="RU003783"/>
    </source>
</evidence>
<dbReference type="GO" id="GO:0006400">
    <property type="term" value="P:tRNA modification"/>
    <property type="evidence" value="ECO:0007669"/>
    <property type="project" value="TreeGrafter"/>
</dbReference>
<keyword evidence="4 10" id="KW-0808">Transferase</keyword>
<dbReference type="Proteomes" id="UP000064912">
    <property type="component" value="Chromosome"/>
</dbReference>
<dbReference type="eggNOG" id="COG0324">
    <property type="taxonomic scope" value="Bacteria"/>
</dbReference>
<dbReference type="Gene3D" id="3.40.50.300">
    <property type="entry name" value="P-loop containing nucleotide triphosphate hydrolases"/>
    <property type="match status" value="1"/>
</dbReference>
<evidence type="ECO:0000256" key="5">
    <source>
        <dbReference type="ARBA" id="ARBA00022694"/>
    </source>
</evidence>
<dbReference type="HAMAP" id="MF_00185">
    <property type="entry name" value="IPP_trans"/>
    <property type="match status" value="1"/>
</dbReference>
<evidence type="ECO:0000256" key="3">
    <source>
        <dbReference type="ARBA" id="ARBA00005842"/>
    </source>
</evidence>
<evidence type="ECO:0000256" key="7">
    <source>
        <dbReference type="ARBA" id="ARBA00022840"/>
    </source>
</evidence>
<sequence length="321" mass="34646">MVCLCFQECQSGGTMSEKRDGFNAQQVGTGATGLPDLDPDRPVLIAGPTASGKSALALAIAEAQGGVIVNADALQVFEGWQVLTARPGPEETARVPHALYGHVPFTADYSVGHWLRDLAPLLEGPERPIVVGGTGLYFTALTEGLAEIPPTPPEIRAEADRRLATEGHEALLDALDADTLARIDRRNPVRVQRAWEVQQATGRGLAAWQDETPPPLLPPGAAQPVVIEAGRDWLNARIEARFERMIAEGALEEVRANLPRWDPALLSAKAIGAPDLVAYLRGEMPLAEAVAAAKTASRKYAKRQRSWFRSRLGNWPRWPAG</sequence>
<reference evidence="14 15" key="1">
    <citation type="submission" date="2015-02" db="EMBL/GenBank/DDBJ databases">
        <title>Genome sequene of Rhodovulum sulfidophilum DSM 2351.</title>
        <authorList>
            <person name="Nagao N."/>
        </authorList>
    </citation>
    <scope>NUCLEOTIDE SEQUENCE [LARGE SCALE GENOMIC DNA]</scope>
    <source>
        <strain evidence="14 15">DSM 2351</strain>
    </source>
</reference>
<dbReference type="KEGG" id="rsu:NHU_02093"/>
<comment type="catalytic activity">
    <reaction evidence="9 10 11">
        <text>adenosine(37) in tRNA + dimethylallyl diphosphate = N(6)-dimethylallyladenosine(37) in tRNA + diphosphate</text>
        <dbReference type="Rhea" id="RHEA:26482"/>
        <dbReference type="Rhea" id="RHEA-COMP:10162"/>
        <dbReference type="Rhea" id="RHEA-COMP:10375"/>
        <dbReference type="ChEBI" id="CHEBI:33019"/>
        <dbReference type="ChEBI" id="CHEBI:57623"/>
        <dbReference type="ChEBI" id="CHEBI:74411"/>
        <dbReference type="ChEBI" id="CHEBI:74415"/>
        <dbReference type="EC" id="2.5.1.75"/>
    </reaction>
</comment>
<comment type="function">
    <text evidence="2 10 12">Catalyzes the transfer of a dimethylallyl group onto the adenine at position 37 in tRNAs that read codons beginning with uridine, leading to the formation of N6-(dimethylallyl)adenosine (i(6)A).</text>
</comment>
<keyword evidence="8 10" id="KW-0460">Magnesium</keyword>
<dbReference type="NCBIfam" id="TIGR00174">
    <property type="entry name" value="miaA"/>
    <property type="match status" value="1"/>
</dbReference>
<feature type="site" description="Interaction with substrate tRNA" evidence="10">
    <location>
        <position position="134"/>
    </location>
</feature>
<feature type="binding site" evidence="10">
    <location>
        <begin position="47"/>
        <end position="54"/>
    </location>
    <ligand>
        <name>ATP</name>
        <dbReference type="ChEBI" id="CHEBI:30616"/>
    </ligand>
</feature>
<organism evidence="14 15">
    <name type="scientific">Rhodovulum sulfidophilum</name>
    <name type="common">Rhodobacter sulfidophilus</name>
    <dbReference type="NCBI Taxonomy" id="35806"/>
    <lineage>
        <taxon>Bacteria</taxon>
        <taxon>Pseudomonadati</taxon>
        <taxon>Pseudomonadota</taxon>
        <taxon>Alphaproteobacteria</taxon>
        <taxon>Rhodobacterales</taxon>
        <taxon>Paracoccaceae</taxon>
        <taxon>Rhodovulum</taxon>
    </lineage>
</organism>
<dbReference type="Gene3D" id="1.10.20.140">
    <property type="match status" value="1"/>
</dbReference>
<dbReference type="AlphaFoldDB" id="A0A0D6B2C4"/>
<dbReference type="InterPro" id="IPR027417">
    <property type="entry name" value="P-loop_NTPase"/>
</dbReference>
<dbReference type="EC" id="2.5.1.75" evidence="10"/>
<dbReference type="PANTHER" id="PTHR11088:SF60">
    <property type="entry name" value="TRNA DIMETHYLALLYLTRANSFERASE"/>
    <property type="match status" value="1"/>
</dbReference>
<evidence type="ECO:0000256" key="10">
    <source>
        <dbReference type="HAMAP-Rule" id="MF_00185"/>
    </source>
</evidence>
<dbReference type="GO" id="GO:0005524">
    <property type="term" value="F:ATP binding"/>
    <property type="evidence" value="ECO:0007669"/>
    <property type="project" value="UniProtKB-UniRule"/>
</dbReference>
<feature type="binding site" evidence="10">
    <location>
        <begin position="49"/>
        <end position="54"/>
    </location>
    <ligand>
        <name>substrate</name>
    </ligand>
</feature>
<accession>A0A0D6B2C4</accession>
<evidence type="ECO:0000256" key="9">
    <source>
        <dbReference type="ARBA" id="ARBA00049563"/>
    </source>
</evidence>
<dbReference type="InterPro" id="IPR018022">
    <property type="entry name" value="IPT"/>
</dbReference>
<dbReference type="SUPFAM" id="SSF52540">
    <property type="entry name" value="P-loop containing nucleoside triphosphate hydrolases"/>
    <property type="match status" value="1"/>
</dbReference>
<comment type="cofactor">
    <cofactor evidence="1 10">
        <name>Mg(2+)</name>
        <dbReference type="ChEBI" id="CHEBI:18420"/>
    </cofactor>
</comment>
<evidence type="ECO:0000256" key="1">
    <source>
        <dbReference type="ARBA" id="ARBA00001946"/>
    </source>
</evidence>
<name>A0A0D6B2C4_RHOSU</name>